<dbReference type="Gene3D" id="3.40.50.2300">
    <property type="match status" value="1"/>
</dbReference>
<dbReference type="InterPro" id="IPR001789">
    <property type="entry name" value="Sig_transdc_resp-reg_receiver"/>
</dbReference>
<reference evidence="3 4" key="1">
    <citation type="journal article" date="2014" name="Int. J. Syst. Evol. Microbiol.">
        <title>Complete genome sequence of Corynebacterium casei LMG S-19264T (=DSM 44701T), isolated from a smear-ripened cheese.</title>
        <authorList>
            <consortium name="US DOE Joint Genome Institute (JGI-PGF)"/>
            <person name="Walter F."/>
            <person name="Albersmeier A."/>
            <person name="Kalinowski J."/>
            <person name="Ruckert C."/>
        </authorList>
    </citation>
    <scope>NUCLEOTIDE SEQUENCE [LARGE SCALE GENOMIC DNA]</scope>
    <source>
        <strain evidence="3 4">CGMCC 1.12925</strain>
    </source>
</reference>
<evidence type="ECO:0000256" key="1">
    <source>
        <dbReference type="PROSITE-ProRule" id="PRU00169"/>
    </source>
</evidence>
<dbReference type="EMBL" id="BMGL01000007">
    <property type="protein sequence ID" value="GGE14242.1"/>
    <property type="molecule type" value="Genomic_DNA"/>
</dbReference>
<evidence type="ECO:0000259" key="2">
    <source>
        <dbReference type="PROSITE" id="PS50110"/>
    </source>
</evidence>
<evidence type="ECO:0000313" key="3">
    <source>
        <dbReference type="EMBL" id="GGE14242.1"/>
    </source>
</evidence>
<proteinExistence type="predicted"/>
<comment type="caution">
    <text evidence="3">The sequence shown here is derived from an EMBL/GenBank/DDBJ whole genome shotgun (WGS) entry which is preliminary data.</text>
</comment>
<dbReference type="Proteomes" id="UP000599688">
    <property type="component" value="Unassembled WGS sequence"/>
</dbReference>
<name>A0A917E831_9FLAO</name>
<protein>
    <recommendedName>
        <fullName evidence="2">Response regulatory domain-containing protein</fullName>
    </recommendedName>
</protein>
<dbReference type="GO" id="GO:0000160">
    <property type="term" value="P:phosphorelay signal transduction system"/>
    <property type="evidence" value="ECO:0007669"/>
    <property type="project" value="InterPro"/>
</dbReference>
<sequence>MNIVIIDDCSITCFVHKKLFNEVDKDVCVNTYLSSQDFLNDLKANKIEQPDVILTDYNLGSSNGAELINEIDNYKFNCNIEDKLDTYLVSSDTNIASIAEQCNKSIFKGFFMKPLQLQNVENLLHKEFSVSA</sequence>
<dbReference type="InterPro" id="IPR011006">
    <property type="entry name" value="CheY-like_superfamily"/>
</dbReference>
<accession>A0A917E831</accession>
<evidence type="ECO:0000313" key="4">
    <source>
        <dbReference type="Proteomes" id="UP000599688"/>
    </source>
</evidence>
<dbReference type="AlphaFoldDB" id="A0A917E831"/>
<organism evidence="3 4">
    <name type="scientific">Psychroflexus salis</name>
    <dbReference type="NCBI Taxonomy" id="1526574"/>
    <lineage>
        <taxon>Bacteria</taxon>
        <taxon>Pseudomonadati</taxon>
        <taxon>Bacteroidota</taxon>
        <taxon>Flavobacteriia</taxon>
        <taxon>Flavobacteriales</taxon>
        <taxon>Flavobacteriaceae</taxon>
        <taxon>Psychroflexus</taxon>
    </lineage>
</organism>
<dbReference type="SUPFAM" id="SSF52172">
    <property type="entry name" value="CheY-like"/>
    <property type="match status" value="1"/>
</dbReference>
<dbReference type="Pfam" id="PF00072">
    <property type="entry name" value="Response_reg"/>
    <property type="match status" value="1"/>
</dbReference>
<dbReference type="RefSeq" id="WP_188406163.1">
    <property type="nucleotide sequence ID" value="NZ_BMGL01000007.1"/>
</dbReference>
<keyword evidence="4" id="KW-1185">Reference proteome</keyword>
<dbReference type="PROSITE" id="PS50110">
    <property type="entry name" value="RESPONSE_REGULATORY"/>
    <property type="match status" value="1"/>
</dbReference>
<gene>
    <name evidence="3" type="ORF">GCM10010831_14520</name>
</gene>
<keyword evidence="1" id="KW-0597">Phosphoprotein</keyword>
<feature type="domain" description="Response regulatory" evidence="2">
    <location>
        <begin position="2"/>
        <end position="128"/>
    </location>
</feature>
<feature type="modified residue" description="4-aspartylphosphate" evidence="1">
    <location>
        <position position="56"/>
    </location>
</feature>